<accession>A0A1G9NC95</accession>
<protein>
    <submittedName>
        <fullName evidence="2">Predicted arabinose efflux permease, MFS family</fullName>
    </submittedName>
</protein>
<feature type="transmembrane region" description="Helical" evidence="1">
    <location>
        <begin position="204"/>
        <end position="228"/>
    </location>
</feature>
<feature type="transmembrane region" description="Helical" evidence="1">
    <location>
        <begin position="99"/>
        <end position="121"/>
    </location>
</feature>
<dbReference type="InterPro" id="IPR036259">
    <property type="entry name" value="MFS_trans_sf"/>
</dbReference>
<evidence type="ECO:0000256" key="1">
    <source>
        <dbReference type="SAM" id="Phobius"/>
    </source>
</evidence>
<proteinExistence type="predicted"/>
<feature type="transmembrane region" description="Helical" evidence="1">
    <location>
        <begin position="161"/>
        <end position="180"/>
    </location>
</feature>
<gene>
    <name evidence="2" type="ORF">SAMN04488502_101951</name>
</gene>
<dbReference type="RefSeq" id="WP_092068927.1">
    <property type="nucleotide sequence ID" value="NZ_FNHB01000001.1"/>
</dbReference>
<dbReference type="EMBL" id="FNHB01000001">
    <property type="protein sequence ID" value="SDL83525.1"/>
    <property type="molecule type" value="Genomic_DNA"/>
</dbReference>
<dbReference type="AlphaFoldDB" id="A0A1G9NC95"/>
<dbReference type="SUPFAM" id="SSF103473">
    <property type="entry name" value="MFS general substrate transporter"/>
    <property type="match status" value="1"/>
</dbReference>
<dbReference type="PANTHER" id="PTHR23537">
    <property type="match status" value="1"/>
</dbReference>
<dbReference type="Gene3D" id="1.20.1250.20">
    <property type="entry name" value="MFS general substrate transporter like domains"/>
    <property type="match status" value="1"/>
</dbReference>
<feature type="transmembrane region" description="Helical" evidence="1">
    <location>
        <begin position="295"/>
        <end position="317"/>
    </location>
</feature>
<dbReference type="STRING" id="146817.SAMN04488502_101951"/>
<dbReference type="PANTHER" id="PTHR23537:SF1">
    <property type="entry name" value="SUGAR TRANSPORTER"/>
    <property type="match status" value="1"/>
</dbReference>
<feature type="transmembrane region" description="Helical" evidence="1">
    <location>
        <begin position="329"/>
        <end position="350"/>
    </location>
</feature>
<feature type="transmembrane region" description="Helical" evidence="1">
    <location>
        <begin position="240"/>
        <end position="259"/>
    </location>
</feature>
<feature type="transmembrane region" description="Helical" evidence="1">
    <location>
        <begin position="46"/>
        <end position="63"/>
    </location>
</feature>
<dbReference type="Proteomes" id="UP000214880">
    <property type="component" value="Unassembled WGS sequence"/>
</dbReference>
<feature type="transmembrane region" description="Helical" evidence="1">
    <location>
        <begin position="133"/>
        <end position="155"/>
    </location>
</feature>
<keyword evidence="3" id="KW-1185">Reference proteome</keyword>
<dbReference type="OrthoDB" id="9797953at2"/>
<feature type="transmembrane region" description="Helical" evidence="1">
    <location>
        <begin position="356"/>
        <end position="377"/>
    </location>
</feature>
<reference evidence="2 3" key="1">
    <citation type="submission" date="2016-10" db="EMBL/GenBank/DDBJ databases">
        <authorList>
            <person name="de Groot N.N."/>
        </authorList>
    </citation>
    <scope>NUCLEOTIDE SEQUENCE [LARGE SCALE GENOMIC DNA]</scope>
    <source>
        <strain evidence="2 3">DSM 1736</strain>
    </source>
</reference>
<feature type="transmembrane region" description="Helical" evidence="1">
    <location>
        <begin position="75"/>
        <end position="93"/>
    </location>
</feature>
<keyword evidence="1" id="KW-0472">Membrane</keyword>
<keyword evidence="1" id="KW-1133">Transmembrane helix</keyword>
<dbReference type="GO" id="GO:0005886">
    <property type="term" value="C:plasma membrane"/>
    <property type="evidence" value="ECO:0007669"/>
    <property type="project" value="TreeGrafter"/>
</dbReference>
<dbReference type="Pfam" id="PF06779">
    <property type="entry name" value="MFS_4"/>
    <property type="match status" value="1"/>
</dbReference>
<evidence type="ECO:0000313" key="2">
    <source>
        <dbReference type="EMBL" id="SDL83525.1"/>
    </source>
</evidence>
<evidence type="ECO:0000313" key="3">
    <source>
        <dbReference type="Proteomes" id="UP000214880"/>
    </source>
</evidence>
<feature type="transmembrane region" description="Helical" evidence="1">
    <location>
        <begin position="271"/>
        <end position="289"/>
    </location>
</feature>
<organism evidence="2 3">
    <name type="scientific">Dendrosporobacter quercicolus</name>
    <dbReference type="NCBI Taxonomy" id="146817"/>
    <lineage>
        <taxon>Bacteria</taxon>
        <taxon>Bacillati</taxon>
        <taxon>Bacillota</taxon>
        <taxon>Negativicutes</taxon>
        <taxon>Selenomonadales</taxon>
        <taxon>Sporomusaceae</taxon>
        <taxon>Dendrosporobacter</taxon>
    </lineage>
</organism>
<sequence>MQNRRTISILAGGICALSLAMGVSRFGFTPIIPIMQRDIGLAEWDIAVLASANYLGYLAGAWASRRQYVTGHVRGWLGGGLAGSILLLAAMPATQLPALWTLLRLSAGFLSAILFVIASSITLGQGRSNRAGYLYSGVGIGLAFTGICVPVFDAIGGWKGTWLGLALGGSIFGAIAWRMLAKEAGPEPVHSELPRPESRFTRDYAWYALLVAYGLEGIGYIITATYIVQMLGAIPELRQIANQSWVFIGLAAIPSTYLWARFAQKTNIRIALMLAYSLQALGILMPVVLPNQVSTLAGGVLFGGTFMGITSLAIALACRMKAEAKMKAIAELTTAFALGQIIGPIAAAYLQKNFDLLAPSIFAVVVLLFALLALATINKKVSDE</sequence>
<name>A0A1G9NC95_9FIRM</name>
<keyword evidence="1" id="KW-0812">Transmembrane</keyword>
<dbReference type="InterPro" id="IPR010645">
    <property type="entry name" value="MFS_4"/>
</dbReference>